<keyword evidence="1" id="KW-0812">Transmembrane</keyword>
<dbReference type="RefSeq" id="WP_249316335.1">
    <property type="nucleotide sequence ID" value="NZ_JACRSR010000002.1"/>
</dbReference>
<dbReference type="EMBL" id="JACRSR010000002">
    <property type="protein sequence ID" value="MBC8531726.1"/>
    <property type="molecule type" value="Genomic_DNA"/>
</dbReference>
<keyword evidence="1" id="KW-0472">Membrane</keyword>
<feature type="transmembrane region" description="Helical" evidence="1">
    <location>
        <begin position="21"/>
        <end position="38"/>
    </location>
</feature>
<accession>A0A926HQY6</accession>
<evidence type="ECO:0000313" key="3">
    <source>
        <dbReference type="Proteomes" id="UP000623172"/>
    </source>
</evidence>
<evidence type="ECO:0008006" key="4">
    <source>
        <dbReference type="Google" id="ProtNLM"/>
    </source>
</evidence>
<keyword evidence="3" id="KW-1185">Reference proteome</keyword>
<gene>
    <name evidence="2" type="ORF">H8696_07675</name>
</gene>
<evidence type="ECO:0000256" key="1">
    <source>
        <dbReference type="SAM" id="Phobius"/>
    </source>
</evidence>
<dbReference type="AlphaFoldDB" id="A0A926HQY6"/>
<evidence type="ECO:0000313" key="2">
    <source>
        <dbReference type="EMBL" id="MBC8531726.1"/>
    </source>
</evidence>
<proteinExistence type="predicted"/>
<keyword evidence="1" id="KW-1133">Transmembrane helix</keyword>
<feature type="transmembrane region" description="Helical" evidence="1">
    <location>
        <begin position="44"/>
        <end position="62"/>
    </location>
</feature>
<dbReference type="Proteomes" id="UP000623172">
    <property type="component" value="Unassembled WGS sequence"/>
</dbReference>
<comment type="caution">
    <text evidence="2">The sequence shown here is derived from an EMBL/GenBank/DDBJ whole genome shotgun (WGS) entry which is preliminary data.</text>
</comment>
<name>A0A926HQY6_9FIRM</name>
<reference evidence="2" key="1">
    <citation type="submission" date="2020-08" db="EMBL/GenBank/DDBJ databases">
        <title>Genome public.</title>
        <authorList>
            <person name="Liu C."/>
            <person name="Sun Q."/>
        </authorList>
    </citation>
    <scope>NUCLEOTIDE SEQUENCE</scope>
    <source>
        <strain evidence="2">NSJ-53</strain>
    </source>
</reference>
<sequence>MKNKLMSFMRGRYGMDQLGKFILVICCILLVVALLTSRTVVGPIFYFLALALLIYSYVRMFSRKIDKRYRENMAYMSFRYRFTSRWTRAKEQASQRKTHRFFKCPGCGTTVRVPKNKGKIRITCPKCKQSFIKTT</sequence>
<protein>
    <recommendedName>
        <fullName evidence="4">Zn-finger containing protein</fullName>
    </recommendedName>
</protein>
<organism evidence="2 3">
    <name type="scientific">Gehongia tenuis</name>
    <dbReference type="NCBI Taxonomy" id="2763655"/>
    <lineage>
        <taxon>Bacteria</taxon>
        <taxon>Bacillati</taxon>
        <taxon>Bacillota</taxon>
        <taxon>Clostridia</taxon>
        <taxon>Christensenellales</taxon>
        <taxon>Christensenellaceae</taxon>
        <taxon>Gehongia</taxon>
    </lineage>
</organism>